<dbReference type="Gene3D" id="1.20.120.910">
    <property type="entry name" value="DksA, coiled-coil domain"/>
    <property type="match status" value="1"/>
</dbReference>
<dbReference type="OrthoDB" id="2875147at2"/>
<dbReference type="RefSeq" id="WP_044396309.1">
    <property type="nucleotide sequence ID" value="NZ_JXIQ01000190.1"/>
</dbReference>
<accession>A0A0D6Z4P2</accession>
<comment type="caution">
    <text evidence="2">The sequence shown here is derived from an EMBL/GenBank/DDBJ whole genome shotgun (WGS) entry which is preliminary data.</text>
</comment>
<evidence type="ECO:0000313" key="2">
    <source>
        <dbReference type="EMBL" id="KIY20689.1"/>
    </source>
</evidence>
<evidence type="ECO:0000256" key="1">
    <source>
        <dbReference type="PROSITE-ProRule" id="PRU00510"/>
    </source>
</evidence>
<dbReference type="PATRIC" id="fig|285983.3.peg.3021"/>
<organism evidence="2 3">
    <name type="scientific">Mesobacillus subterraneus</name>
    <dbReference type="NCBI Taxonomy" id="285983"/>
    <lineage>
        <taxon>Bacteria</taxon>
        <taxon>Bacillati</taxon>
        <taxon>Bacillota</taxon>
        <taxon>Bacilli</taxon>
        <taxon>Bacillales</taxon>
        <taxon>Bacillaceae</taxon>
        <taxon>Mesobacillus</taxon>
    </lineage>
</organism>
<reference evidence="2 3" key="1">
    <citation type="submission" date="2015-01" db="EMBL/GenBank/DDBJ databases">
        <title>Draft genome sequences of the supercritical CO2 tolerant bacteria Bacillus subterraneus MITOT1 and Bacillus cereus MIT0214.</title>
        <authorList>
            <person name="Peet K.C."/>
            <person name="Thompson J.R."/>
        </authorList>
    </citation>
    <scope>NUCLEOTIDE SEQUENCE [LARGE SCALE GENOMIC DNA]</scope>
    <source>
        <strain evidence="2 3">MITOT1</strain>
    </source>
</reference>
<name>A0A0D6Z4P2_9BACI</name>
<dbReference type="PROSITE" id="PS51128">
    <property type="entry name" value="ZF_DKSA_2"/>
    <property type="match status" value="1"/>
</dbReference>
<sequence length="95" mass="11140">MDGNLYTIYNELRETRSELLTYLNNGNRDKRILLYIQDELRDIEAALEKVENGEYGKCEISGEYLPYDFLQTIPTAKSVSDIHQIEQYGRKPIYS</sequence>
<dbReference type="EMBL" id="JXIQ01000190">
    <property type="protein sequence ID" value="KIY20689.1"/>
    <property type="molecule type" value="Genomic_DNA"/>
</dbReference>
<comment type="caution">
    <text evidence="1">Lacks conserved residue(s) required for the propagation of feature annotation.</text>
</comment>
<gene>
    <name evidence="2" type="ORF">UB32_17710</name>
</gene>
<keyword evidence="3" id="KW-1185">Reference proteome</keyword>
<dbReference type="AlphaFoldDB" id="A0A0D6Z4P2"/>
<evidence type="ECO:0000313" key="3">
    <source>
        <dbReference type="Proteomes" id="UP000032512"/>
    </source>
</evidence>
<proteinExistence type="predicted"/>
<protein>
    <submittedName>
        <fullName evidence="2">Uncharacterized protein</fullName>
    </submittedName>
</protein>
<dbReference type="Proteomes" id="UP000032512">
    <property type="component" value="Unassembled WGS sequence"/>
</dbReference>